<dbReference type="InterPro" id="IPR051647">
    <property type="entry name" value="Mediator_comp_sub12"/>
</dbReference>
<reference evidence="5 6" key="1">
    <citation type="submission" date="2023-11" db="EMBL/GenBank/DDBJ databases">
        <title>Dfirmibasis_genome.</title>
        <authorList>
            <person name="Edelbroek B."/>
            <person name="Kjellin J."/>
            <person name="Jerlstrom-Hultqvist J."/>
            <person name="Soderbom F."/>
        </authorList>
    </citation>
    <scope>NUCLEOTIDE SEQUENCE [LARGE SCALE GENOMIC DNA]</scope>
    <source>
        <strain evidence="5 6">TNS-C-14</strain>
    </source>
</reference>
<feature type="compositionally biased region" description="Low complexity" evidence="3">
    <location>
        <begin position="220"/>
        <end position="233"/>
    </location>
</feature>
<feature type="domain" description="VASt" evidence="4">
    <location>
        <begin position="302"/>
        <end position="473"/>
    </location>
</feature>
<organism evidence="5 6">
    <name type="scientific">Dictyostelium firmibasis</name>
    <dbReference type="NCBI Taxonomy" id="79012"/>
    <lineage>
        <taxon>Eukaryota</taxon>
        <taxon>Amoebozoa</taxon>
        <taxon>Evosea</taxon>
        <taxon>Eumycetozoa</taxon>
        <taxon>Dictyostelia</taxon>
        <taxon>Dictyosteliales</taxon>
        <taxon>Dictyosteliaceae</taxon>
        <taxon>Dictyostelium</taxon>
    </lineage>
</organism>
<sequence length="707" mass="82574">MDSMLNSKVFYGLESEESSNNNNNNKNNNNYINNNYYGNNNNNNYNNDSNNLNNNIKNKNQQQNFSTNNERISGLDKCIQDFDMFDINTGKIISCDHSPPKFEPSLRWNTGLNYEMEQHQQQIHKSINNIESLIEESEKLQQWNLYQQQQQQQQQSPSQQQQLQIQQNTLLLQQQQMQLQKLQQEQKQLELLRLQEQQLTEKQQQLIQKDKERRQRESLKQQNQQEQQQQNQQEQQQQQQQQQQQKENESFEKQQIIIENQLKAERKEREETEKKEKEEEEKEKLSTIVECKDMNTTSKINQLQHYVNERFEISCIKFYTLMIDSDFWAYVSKECGFLDMKESEWITSETCCHQERTLNFKTPISFKIGPKVASVQQSQKIRRTPTNGYVMETSSISKDVPYGDSFSVENYLTLEPCPQSPQDFCILKVSTAVKFIKSIWGLGGLIEKTVTQSNKEFFACWINFAKKRISDQASIPETLTSVVTLITTSTMIPPPSSSPPPQQQQQQQQQQQSSPILINCKSDQNVNNTVNNKAPQLKSPILSQPQDNSSNNVNNIQGGAGGSISTIQYEEIKKIFYKLYKEINEEKEVQRVVKIFSVKKNQHLCNLTVSSKQTLSFLAQFLIPQMFPQLGRGQHFELYWIDKRNEYCQVFYKDLDQFIFSFICNLDVFGIQTLTEQQASTKLLTFIISKSGENANICYNSNIDNSF</sequence>
<feature type="region of interest" description="Disordered" evidence="3">
    <location>
        <begin position="14"/>
        <end position="59"/>
    </location>
</feature>
<dbReference type="PANTHER" id="PTHR46007:SF8">
    <property type="entry name" value="C2H2-TYPE DOMAIN-CONTAINING PROTEIN"/>
    <property type="match status" value="1"/>
</dbReference>
<feature type="compositionally biased region" description="Polar residues" evidence="3">
    <location>
        <begin position="541"/>
        <end position="557"/>
    </location>
</feature>
<feature type="region of interest" description="Disordered" evidence="3">
    <location>
        <begin position="490"/>
        <end position="514"/>
    </location>
</feature>
<dbReference type="EMBL" id="JAVFKY010000006">
    <property type="protein sequence ID" value="KAK5574931.1"/>
    <property type="molecule type" value="Genomic_DNA"/>
</dbReference>
<evidence type="ECO:0000256" key="2">
    <source>
        <dbReference type="ARBA" id="ARBA00023136"/>
    </source>
</evidence>
<dbReference type="AlphaFoldDB" id="A0AAN7TRX0"/>
<dbReference type="Pfam" id="PF16016">
    <property type="entry name" value="VASt"/>
    <property type="match status" value="1"/>
</dbReference>
<feature type="compositionally biased region" description="Pro residues" evidence="3">
    <location>
        <begin position="492"/>
        <end position="502"/>
    </location>
</feature>
<dbReference type="GO" id="GO:0016020">
    <property type="term" value="C:membrane"/>
    <property type="evidence" value="ECO:0007669"/>
    <property type="project" value="UniProtKB-SubCell"/>
</dbReference>
<dbReference type="Proteomes" id="UP001344447">
    <property type="component" value="Unassembled WGS sequence"/>
</dbReference>
<evidence type="ECO:0000313" key="6">
    <source>
        <dbReference type="Proteomes" id="UP001344447"/>
    </source>
</evidence>
<keyword evidence="2" id="KW-0472">Membrane</keyword>
<comment type="caution">
    <text evidence="5">The sequence shown here is derived from an EMBL/GenBank/DDBJ whole genome shotgun (WGS) entry which is preliminary data.</text>
</comment>
<dbReference type="GO" id="GO:0003713">
    <property type="term" value="F:transcription coactivator activity"/>
    <property type="evidence" value="ECO:0007669"/>
    <property type="project" value="TreeGrafter"/>
</dbReference>
<dbReference type="PROSITE" id="PS51778">
    <property type="entry name" value="VAST"/>
    <property type="match status" value="1"/>
</dbReference>
<protein>
    <recommendedName>
        <fullName evidence="4">VASt domain-containing protein</fullName>
    </recommendedName>
</protein>
<dbReference type="InterPro" id="IPR031968">
    <property type="entry name" value="VASt"/>
</dbReference>
<evidence type="ECO:0000259" key="4">
    <source>
        <dbReference type="PROSITE" id="PS51778"/>
    </source>
</evidence>
<dbReference type="PANTHER" id="PTHR46007">
    <property type="entry name" value="MEDIATOR OF RNA POLYMERASE II TRANSCRIPTION SUBUNIT 12"/>
    <property type="match status" value="1"/>
</dbReference>
<feature type="region of interest" description="Disordered" evidence="3">
    <location>
        <begin position="207"/>
        <end position="233"/>
    </location>
</feature>
<gene>
    <name evidence="5" type="ORF">RB653_010185</name>
</gene>
<feature type="region of interest" description="Disordered" evidence="3">
    <location>
        <begin position="529"/>
        <end position="557"/>
    </location>
</feature>
<dbReference type="GO" id="GO:0045944">
    <property type="term" value="P:positive regulation of transcription by RNA polymerase II"/>
    <property type="evidence" value="ECO:0007669"/>
    <property type="project" value="TreeGrafter"/>
</dbReference>
<feature type="compositionally biased region" description="Basic and acidic residues" evidence="3">
    <location>
        <begin position="208"/>
        <end position="219"/>
    </location>
</feature>
<proteinExistence type="predicted"/>
<evidence type="ECO:0000256" key="3">
    <source>
        <dbReference type="SAM" id="MobiDB-lite"/>
    </source>
</evidence>
<dbReference type="GO" id="GO:0016592">
    <property type="term" value="C:mediator complex"/>
    <property type="evidence" value="ECO:0007669"/>
    <property type="project" value="TreeGrafter"/>
</dbReference>
<comment type="subcellular location">
    <subcellularLocation>
        <location evidence="1">Membrane</location>
    </subcellularLocation>
</comment>
<feature type="region of interest" description="Disordered" evidence="3">
    <location>
        <begin position="264"/>
        <end position="285"/>
    </location>
</feature>
<evidence type="ECO:0000313" key="5">
    <source>
        <dbReference type="EMBL" id="KAK5574931.1"/>
    </source>
</evidence>
<keyword evidence="6" id="KW-1185">Reference proteome</keyword>
<accession>A0AAN7TRX0</accession>
<evidence type="ECO:0000256" key="1">
    <source>
        <dbReference type="ARBA" id="ARBA00004370"/>
    </source>
</evidence>
<feature type="compositionally biased region" description="Low complexity" evidence="3">
    <location>
        <begin position="20"/>
        <end position="59"/>
    </location>
</feature>
<name>A0AAN7TRX0_9MYCE</name>
<feature type="compositionally biased region" description="Low complexity" evidence="3">
    <location>
        <begin position="503"/>
        <end position="514"/>
    </location>
</feature>